<gene>
    <name evidence="4" type="ORF">MNKW57_13850</name>
</gene>
<organism evidence="4 5">
    <name type="scientific">Biformimicrobium ophioploci</name>
    <dbReference type="NCBI Taxonomy" id="3036711"/>
    <lineage>
        <taxon>Bacteria</taxon>
        <taxon>Pseudomonadati</taxon>
        <taxon>Pseudomonadota</taxon>
        <taxon>Gammaproteobacteria</taxon>
        <taxon>Cellvibrionales</taxon>
        <taxon>Microbulbiferaceae</taxon>
        <taxon>Biformimicrobium</taxon>
    </lineage>
</organism>
<accession>A0ABQ6LYB4</accession>
<proteinExistence type="predicted"/>
<feature type="coiled-coil region" evidence="3">
    <location>
        <begin position="149"/>
        <end position="208"/>
    </location>
</feature>
<dbReference type="PROSITE" id="PS51257">
    <property type="entry name" value="PROKAR_LIPOPROTEIN"/>
    <property type="match status" value="1"/>
</dbReference>
<feature type="coiled-coil region" evidence="3">
    <location>
        <begin position="88"/>
        <end position="118"/>
    </location>
</feature>
<dbReference type="RefSeq" id="WP_285763704.1">
    <property type="nucleotide sequence ID" value="NZ_BSYJ01000003.1"/>
</dbReference>
<comment type="subcellular location">
    <subcellularLocation>
        <location evidence="1">Cell envelope</location>
    </subcellularLocation>
</comment>
<evidence type="ECO:0000256" key="2">
    <source>
        <dbReference type="ARBA" id="ARBA00023054"/>
    </source>
</evidence>
<dbReference type="PANTHER" id="PTHR32347:SF23">
    <property type="entry name" value="BLL5650 PROTEIN"/>
    <property type="match status" value="1"/>
</dbReference>
<dbReference type="Proteomes" id="UP001224392">
    <property type="component" value="Unassembled WGS sequence"/>
</dbReference>
<keyword evidence="5" id="KW-1185">Reference proteome</keyword>
<dbReference type="Gene3D" id="2.40.30.170">
    <property type="match status" value="1"/>
</dbReference>
<dbReference type="PANTHER" id="PTHR32347">
    <property type="entry name" value="EFFLUX SYSTEM COMPONENT YKNX-RELATED"/>
    <property type="match status" value="1"/>
</dbReference>
<evidence type="ECO:0000313" key="4">
    <source>
        <dbReference type="EMBL" id="GMG87064.1"/>
    </source>
</evidence>
<evidence type="ECO:0000256" key="1">
    <source>
        <dbReference type="ARBA" id="ARBA00004196"/>
    </source>
</evidence>
<sequence>MRNRLLYISLYSIVVLAGCTDEVRVQSVAGEEAPLLTSTGEFASARSVTVTAPAISRMWNFNIKRMVGENTVIDKGTMLVAFDDKNVRDRLLEKQSELERARTELKNKVSEEEKVRQDDALNIAEKRAGFEKARRKAEIVDQSLSRNERKKAQIDFEIAENELALARQLAEFRETSGVLNIGLIEKKVEFLEAETAQLSNELKRLRVRSPIAGSVQYLPDWQGEKPAVGETVRLGQPVLKVSVLDEMQVITQVAESELGRIAIGQPVEIVLEGNALSSVEGRVEKIGGVVRDKSKGDNRRVVDVLLSLERQDTETFRPGMTVNVEFLAAEPVNADAEIAGREE</sequence>
<comment type="caution">
    <text evidence="4">The sequence shown here is derived from an EMBL/GenBank/DDBJ whole genome shotgun (WGS) entry which is preliminary data.</text>
</comment>
<name>A0ABQ6LYB4_9GAMM</name>
<keyword evidence="2 3" id="KW-0175">Coiled coil</keyword>
<evidence type="ECO:0008006" key="6">
    <source>
        <dbReference type="Google" id="ProtNLM"/>
    </source>
</evidence>
<dbReference type="EMBL" id="BSYJ01000003">
    <property type="protein sequence ID" value="GMG87064.1"/>
    <property type="molecule type" value="Genomic_DNA"/>
</dbReference>
<evidence type="ECO:0000313" key="5">
    <source>
        <dbReference type="Proteomes" id="UP001224392"/>
    </source>
</evidence>
<protein>
    <recommendedName>
        <fullName evidence="6">RND efflux pump membrane fusion protein barrel-sandwich domain-containing protein</fullName>
    </recommendedName>
</protein>
<dbReference type="InterPro" id="IPR050465">
    <property type="entry name" value="UPF0194_transport"/>
</dbReference>
<reference evidence="4 5" key="1">
    <citation type="submission" date="2023-04" db="EMBL/GenBank/DDBJ databases">
        <title>Marinobulbifer ophiurae gen. nov., sp. Nov., isolate from tissue of brittle star Ophioplocus japonicus.</title>
        <authorList>
            <person name="Kawano K."/>
            <person name="Sawayama S."/>
            <person name="Nakagawa S."/>
        </authorList>
    </citation>
    <scope>NUCLEOTIDE SEQUENCE [LARGE SCALE GENOMIC DNA]</scope>
    <source>
        <strain evidence="4 5">NKW57</strain>
    </source>
</reference>
<evidence type="ECO:0000256" key="3">
    <source>
        <dbReference type="SAM" id="Coils"/>
    </source>
</evidence>